<keyword evidence="2 4" id="KW-0547">Nucleotide-binding</keyword>
<dbReference type="EMBL" id="CP072829">
    <property type="protein sequence ID" value="QTU84236.1"/>
    <property type="molecule type" value="Genomic_DNA"/>
</dbReference>
<keyword evidence="5" id="KW-0479">Metal-binding</keyword>
<keyword evidence="3 4" id="KW-0067">ATP-binding</keyword>
<comment type="catalytic activity">
    <reaction evidence="5">
        <text>(6S)-5-formyl-5,6,7,8-tetrahydrofolate + ATP = (6R)-5,10-methenyltetrahydrofolate + ADP + phosphate</text>
        <dbReference type="Rhea" id="RHEA:10488"/>
        <dbReference type="ChEBI" id="CHEBI:30616"/>
        <dbReference type="ChEBI" id="CHEBI:43474"/>
        <dbReference type="ChEBI" id="CHEBI:57455"/>
        <dbReference type="ChEBI" id="CHEBI:57457"/>
        <dbReference type="ChEBI" id="CHEBI:456216"/>
        <dbReference type="EC" id="6.3.3.2"/>
    </reaction>
</comment>
<dbReference type="SUPFAM" id="SSF100950">
    <property type="entry name" value="NagB/RpiA/CoA transferase-like"/>
    <property type="match status" value="1"/>
</dbReference>
<gene>
    <name evidence="6" type="ORF">J7S26_07785</name>
</gene>
<dbReference type="GO" id="GO:0046872">
    <property type="term" value="F:metal ion binding"/>
    <property type="evidence" value="ECO:0007669"/>
    <property type="project" value="UniProtKB-KW"/>
</dbReference>
<sequence>MAARDAIPATDRAARSQALCKRLANQVLRGAAHGSALTVAVYAAMRSEVDLDAFVRALYAANARACFPAMVPDLQQGASKRSVMAFFSVPEGRYATARAAVLRHPLRVFDPATLAQLGLAPVEPSAFDAVAVPLVAFDDANRRLGYGGGNYDRFLPRLRKDCQVIGVAFREQQVPRVPCEPHDLPLDAVMVG</sequence>
<dbReference type="InterPro" id="IPR037171">
    <property type="entry name" value="NagB/RpiA_transferase-like"/>
</dbReference>
<dbReference type="PANTHER" id="PTHR23407:SF1">
    <property type="entry name" value="5-FORMYLTETRAHYDROFOLATE CYCLO-LIGASE"/>
    <property type="match status" value="1"/>
</dbReference>
<accession>A0A9E6MQ64</accession>
<dbReference type="Proteomes" id="UP000671910">
    <property type="component" value="Chromosome"/>
</dbReference>
<evidence type="ECO:0000256" key="5">
    <source>
        <dbReference type="RuleBase" id="RU361279"/>
    </source>
</evidence>
<dbReference type="PIRSF" id="PIRSF006806">
    <property type="entry name" value="FTHF_cligase"/>
    <property type="match status" value="1"/>
</dbReference>
<evidence type="ECO:0000256" key="4">
    <source>
        <dbReference type="PIRSR" id="PIRSR006806-1"/>
    </source>
</evidence>
<proteinExistence type="inferred from homology"/>
<feature type="binding site" evidence="4">
    <location>
        <position position="48"/>
    </location>
    <ligand>
        <name>substrate</name>
    </ligand>
</feature>
<evidence type="ECO:0000313" key="6">
    <source>
        <dbReference type="EMBL" id="QTU84236.1"/>
    </source>
</evidence>
<name>A0A9E6MQ64_9ACTN</name>
<dbReference type="GO" id="GO:0009396">
    <property type="term" value="P:folic acid-containing compound biosynthetic process"/>
    <property type="evidence" value="ECO:0007669"/>
    <property type="project" value="TreeGrafter"/>
</dbReference>
<protein>
    <recommendedName>
        <fullName evidence="5">5-formyltetrahydrofolate cyclo-ligase</fullName>
        <ecNumber evidence="5">6.3.3.2</ecNumber>
    </recommendedName>
</protein>
<dbReference type="Pfam" id="PF01812">
    <property type="entry name" value="5-FTHF_cyc-lig"/>
    <property type="match status" value="1"/>
</dbReference>
<dbReference type="AlphaFoldDB" id="A0A9E6MQ64"/>
<dbReference type="Gene3D" id="3.40.50.10420">
    <property type="entry name" value="NagB/RpiA/CoA transferase-like"/>
    <property type="match status" value="1"/>
</dbReference>
<reference evidence="6" key="1">
    <citation type="submission" date="2021-04" db="EMBL/GenBank/DDBJ databases">
        <title>Novel species in family Eggerthellaceae.</title>
        <authorList>
            <person name="Zhang G."/>
        </authorList>
    </citation>
    <scope>NUCLEOTIDE SEQUENCE</scope>
    <source>
        <strain evidence="6">Zg-886</strain>
    </source>
</reference>
<evidence type="ECO:0000256" key="2">
    <source>
        <dbReference type="ARBA" id="ARBA00022741"/>
    </source>
</evidence>
<dbReference type="GO" id="GO:0035999">
    <property type="term" value="P:tetrahydrofolate interconversion"/>
    <property type="evidence" value="ECO:0007669"/>
    <property type="project" value="TreeGrafter"/>
</dbReference>
<dbReference type="KEGG" id="ebz:J7S26_07785"/>
<dbReference type="GO" id="GO:0005524">
    <property type="term" value="F:ATP binding"/>
    <property type="evidence" value="ECO:0007669"/>
    <property type="project" value="UniProtKB-KW"/>
</dbReference>
<dbReference type="PANTHER" id="PTHR23407">
    <property type="entry name" value="ATPASE INHIBITOR/5-FORMYLTETRAHYDROFOLATE CYCLO-LIGASE"/>
    <property type="match status" value="1"/>
</dbReference>
<keyword evidence="6" id="KW-0436">Ligase</keyword>
<evidence type="ECO:0000256" key="1">
    <source>
        <dbReference type="ARBA" id="ARBA00010638"/>
    </source>
</evidence>
<evidence type="ECO:0000313" key="7">
    <source>
        <dbReference type="Proteomes" id="UP000671910"/>
    </source>
</evidence>
<dbReference type="InterPro" id="IPR002698">
    <property type="entry name" value="FTHF_cligase"/>
</dbReference>
<dbReference type="InterPro" id="IPR024185">
    <property type="entry name" value="FTHF_cligase-like_sf"/>
</dbReference>
<organism evidence="6 7">
    <name type="scientific">Xiamenia xianingshaonis</name>
    <dbReference type="NCBI Taxonomy" id="2682776"/>
    <lineage>
        <taxon>Bacteria</taxon>
        <taxon>Bacillati</taxon>
        <taxon>Actinomycetota</taxon>
        <taxon>Coriobacteriia</taxon>
        <taxon>Eggerthellales</taxon>
        <taxon>Eggerthellaceae</taxon>
        <taxon>Xiamenia</taxon>
    </lineage>
</organism>
<keyword evidence="5" id="KW-0460">Magnesium</keyword>
<dbReference type="EC" id="6.3.3.2" evidence="5"/>
<dbReference type="NCBIfam" id="TIGR02727">
    <property type="entry name" value="MTHFS_bact"/>
    <property type="match status" value="1"/>
</dbReference>
<comment type="similarity">
    <text evidence="1 5">Belongs to the 5-formyltetrahydrofolate cyclo-ligase family.</text>
</comment>
<evidence type="ECO:0000256" key="3">
    <source>
        <dbReference type="ARBA" id="ARBA00022840"/>
    </source>
</evidence>
<comment type="cofactor">
    <cofactor evidence="5">
        <name>Mg(2+)</name>
        <dbReference type="ChEBI" id="CHEBI:18420"/>
    </cofactor>
</comment>
<feature type="binding site" evidence="4">
    <location>
        <begin position="143"/>
        <end position="151"/>
    </location>
    <ligand>
        <name>ATP</name>
        <dbReference type="ChEBI" id="CHEBI:30616"/>
    </ligand>
</feature>
<dbReference type="GO" id="GO:0030272">
    <property type="term" value="F:5-formyltetrahydrofolate cyclo-ligase activity"/>
    <property type="evidence" value="ECO:0007669"/>
    <property type="project" value="UniProtKB-EC"/>
</dbReference>